<sequence>MLERSENIVWVGGPSQIEQFCKKWRPYRSIGAWYMWRLIEGNGTPTTVAIVMEGGHVQPLQQIEPQQEPFSYDNCKKGSEITSKFRNIAFDWFGRKSFHTNCCGPKFAKQGHKEPAFCGMLFREKQHTFLDYLAWGYELNFMVAIDFTANIWHFTPYLQDCFNILIVLSSSGWKKGDLFLDDVNAQLKKKNITTDIKLDSSSNVSSTILSSISLLILSSHSCMVLLDFCSSSLVVI</sequence>
<dbReference type="OrthoDB" id="415889at2759"/>
<accession>A0A2G2XR16</accession>
<reference evidence="4" key="2">
    <citation type="journal article" date="2017" name="J. Anim. Genet.">
        <title>Multiple reference genome sequences of hot pepper reveal the massive evolution of plant disease resistance genes by retroduplication.</title>
        <authorList>
            <person name="Kim S."/>
            <person name="Park J."/>
            <person name="Yeom S.-I."/>
            <person name="Kim Y.-M."/>
            <person name="Seo E."/>
            <person name="Kim K.-T."/>
            <person name="Kim M.-S."/>
            <person name="Lee J.M."/>
            <person name="Cheong K."/>
            <person name="Shin H.-S."/>
            <person name="Kim S.-B."/>
            <person name="Han K."/>
            <person name="Lee J."/>
            <person name="Park M."/>
            <person name="Lee H.-A."/>
            <person name="Lee H.-Y."/>
            <person name="Lee Y."/>
            <person name="Oh S."/>
            <person name="Lee J.H."/>
            <person name="Choi E."/>
            <person name="Choi E."/>
            <person name="Lee S.E."/>
            <person name="Jeon J."/>
            <person name="Kim H."/>
            <person name="Choi G."/>
            <person name="Song H."/>
            <person name="Lee J."/>
            <person name="Lee S.-C."/>
            <person name="Kwon J.-K."/>
            <person name="Lee H.-Y."/>
            <person name="Koo N."/>
            <person name="Hong Y."/>
            <person name="Kim R.W."/>
            <person name="Kang W.-H."/>
            <person name="Huh J.H."/>
            <person name="Kang B.-C."/>
            <person name="Yang T.-J."/>
            <person name="Lee Y.-H."/>
            <person name="Bennetzen J.L."/>
            <person name="Choi D."/>
        </authorList>
    </citation>
    <scope>NUCLEOTIDE SEQUENCE [LARGE SCALE GENOMIC DNA]</scope>
    <source>
        <strain evidence="4">cv. PBC81</strain>
    </source>
</reference>
<dbReference type="GO" id="GO:0005634">
    <property type="term" value="C:nucleus"/>
    <property type="evidence" value="ECO:0007669"/>
    <property type="project" value="TreeGrafter"/>
</dbReference>
<name>A0A2G2XR16_CAPBA</name>
<dbReference type="AlphaFoldDB" id="A0A2G2XR16"/>
<gene>
    <name evidence="3" type="ORF">CQW23_02297</name>
</gene>
<dbReference type="PANTHER" id="PTHR43003">
    <property type="entry name" value="DNA-3-METHYLADENINE GLYCOSYLASE"/>
    <property type="match status" value="1"/>
</dbReference>
<keyword evidence="2" id="KW-0234">DNA repair</keyword>
<comment type="caution">
    <text evidence="3">The sequence shown here is derived from an EMBL/GenBank/DDBJ whole genome shotgun (WGS) entry which is preliminary data.</text>
</comment>
<evidence type="ECO:0000256" key="2">
    <source>
        <dbReference type="ARBA" id="ARBA00023204"/>
    </source>
</evidence>
<dbReference type="GO" id="GO:0006307">
    <property type="term" value="P:DNA alkylation repair"/>
    <property type="evidence" value="ECO:0007669"/>
    <property type="project" value="TreeGrafter"/>
</dbReference>
<dbReference type="Gene3D" id="1.10.1670.40">
    <property type="match status" value="1"/>
</dbReference>
<keyword evidence="1" id="KW-0227">DNA damage</keyword>
<dbReference type="GO" id="GO:0006285">
    <property type="term" value="P:base-excision repair, AP site formation"/>
    <property type="evidence" value="ECO:0007669"/>
    <property type="project" value="TreeGrafter"/>
</dbReference>
<dbReference type="EMBL" id="MLFT02000001">
    <property type="protein sequence ID" value="PHT59934.1"/>
    <property type="molecule type" value="Genomic_DNA"/>
</dbReference>
<reference evidence="3 4" key="1">
    <citation type="journal article" date="2017" name="Genome Biol.">
        <title>New reference genome sequences of hot pepper reveal the massive evolution of plant disease-resistance genes by retroduplication.</title>
        <authorList>
            <person name="Kim S."/>
            <person name="Park J."/>
            <person name="Yeom S.I."/>
            <person name="Kim Y.M."/>
            <person name="Seo E."/>
            <person name="Kim K.T."/>
            <person name="Kim M.S."/>
            <person name="Lee J.M."/>
            <person name="Cheong K."/>
            <person name="Shin H.S."/>
            <person name="Kim S.B."/>
            <person name="Han K."/>
            <person name="Lee J."/>
            <person name="Park M."/>
            <person name="Lee H.A."/>
            <person name="Lee H.Y."/>
            <person name="Lee Y."/>
            <person name="Oh S."/>
            <person name="Lee J.H."/>
            <person name="Choi E."/>
            <person name="Choi E."/>
            <person name="Lee S.E."/>
            <person name="Jeon J."/>
            <person name="Kim H."/>
            <person name="Choi G."/>
            <person name="Song H."/>
            <person name="Lee J."/>
            <person name="Lee S.C."/>
            <person name="Kwon J.K."/>
            <person name="Lee H.Y."/>
            <person name="Koo N."/>
            <person name="Hong Y."/>
            <person name="Kim R.W."/>
            <person name="Kang W.H."/>
            <person name="Huh J.H."/>
            <person name="Kang B.C."/>
            <person name="Yang T.J."/>
            <person name="Lee Y.H."/>
            <person name="Bennetzen J.L."/>
            <person name="Choi D."/>
        </authorList>
    </citation>
    <scope>NUCLEOTIDE SEQUENCE [LARGE SCALE GENOMIC DNA]</scope>
    <source>
        <strain evidence="4">cv. PBC81</strain>
        <tissue evidence="3">Leaf</tissue>
    </source>
</reference>
<evidence type="ECO:0000313" key="4">
    <source>
        <dbReference type="Proteomes" id="UP000224567"/>
    </source>
</evidence>
<evidence type="ECO:0000256" key="1">
    <source>
        <dbReference type="ARBA" id="ARBA00022763"/>
    </source>
</evidence>
<keyword evidence="4" id="KW-1185">Reference proteome</keyword>
<evidence type="ECO:0000313" key="3">
    <source>
        <dbReference type="EMBL" id="PHT59934.1"/>
    </source>
</evidence>
<proteinExistence type="predicted"/>
<dbReference type="GO" id="GO:0008725">
    <property type="term" value="F:DNA-3-methyladenine glycosylase activity"/>
    <property type="evidence" value="ECO:0007669"/>
    <property type="project" value="TreeGrafter"/>
</dbReference>
<dbReference type="Proteomes" id="UP000224567">
    <property type="component" value="Unassembled WGS sequence"/>
</dbReference>
<dbReference type="GO" id="GO:0032131">
    <property type="term" value="F:alkylated DNA binding"/>
    <property type="evidence" value="ECO:0007669"/>
    <property type="project" value="TreeGrafter"/>
</dbReference>
<protein>
    <submittedName>
        <fullName evidence="3">Uncharacterized protein</fullName>
    </submittedName>
</protein>
<dbReference type="GO" id="GO:0043916">
    <property type="term" value="F:DNA-7-methylguanine glycosylase activity"/>
    <property type="evidence" value="ECO:0007669"/>
    <property type="project" value="TreeGrafter"/>
</dbReference>
<dbReference type="PANTHER" id="PTHR43003:SF5">
    <property type="entry name" value="DNA-3-METHYLADENINE GLYCOSYLASE"/>
    <property type="match status" value="1"/>
</dbReference>
<organism evidence="3 4">
    <name type="scientific">Capsicum baccatum</name>
    <name type="common">Peruvian pepper</name>
    <dbReference type="NCBI Taxonomy" id="33114"/>
    <lineage>
        <taxon>Eukaryota</taxon>
        <taxon>Viridiplantae</taxon>
        <taxon>Streptophyta</taxon>
        <taxon>Embryophyta</taxon>
        <taxon>Tracheophyta</taxon>
        <taxon>Spermatophyta</taxon>
        <taxon>Magnoliopsida</taxon>
        <taxon>eudicotyledons</taxon>
        <taxon>Gunneridae</taxon>
        <taxon>Pentapetalae</taxon>
        <taxon>asterids</taxon>
        <taxon>lamiids</taxon>
        <taxon>Solanales</taxon>
        <taxon>Solanaceae</taxon>
        <taxon>Solanoideae</taxon>
        <taxon>Capsiceae</taxon>
        <taxon>Capsicum</taxon>
    </lineage>
</organism>
<dbReference type="GO" id="GO:0032993">
    <property type="term" value="C:protein-DNA complex"/>
    <property type="evidence" value="ECO:0007669"/>
    <property type="project" value="TreeGrafter"/>
</dbReference>
<dbReference type="InterPro" id="IPR051912">
    <property type="entry name" value="Alkylbase_DNA_Glycosylase/TA"/>
</dbReference>
<dbReference type="STRING" id="33114.A0A2G2XR16"/>